<feature type="compositionally biased region" description="Low complexity" evidence="1">
    <location>
        <begin position="129"/>
        <end position="148"/>
    </location>
</feature>
<dbReference type="Proteomes" id="UP001214250">
    <property type="component" value="Chromosome 2"/>
</dbReference>
<dbReference type="EMBL" id="CP117812">
    <property type="protein sequence ID" value="WDE98105.1"/>
    <property type="molecule type" value="Genomic_DNA"/>
</dbReference>
<sequence>MSDNIPRPPRPPRPGASTSAAPAPRSGIRPSGDSANDFGDTRTVILSRKSMSMMQTKKGDESKAPQQPVAPPSMQKANVENGTVYCVSCPASFPIVSDEFYGAVVECPDCAAEFVIPTKGELNSPAPAPVRAAAPAPSQAAPAPVAQKKTPKKRKPVRNVPKYIESEVKDSEEVIFCEIKDLGSGSQAGIVGGVVAMAGGIGGAVIGGGIGIGIAAGVGLVGIILGLILGKKAGGKIAAAITDERIVVKPESGDWVVQSELE</sequence>
<dbReference type="RefSeq" id="WP_274152890.1">
    <property type="nucleotide sequence ID" value="NZ_CP117812.1"/>
</dbReference>
<feature type="compositionally biased region" description="Pro residues" evidence="1">
    <location>
        <begin position="1"/>
        <end position="14"/>
    </location>
</feature>
<keyword evidence="2" id="KW-0812">Transmembrane</keyword>
<evidence type="ECO:0000313" key="3">
    <source>
        <dbReference type="EMBL" id="WDE98105.1"/>
    </source>
</evidence>
<feature type="region of interest" description="Disordered" evidence="1">
    <location>
        <begin position="1"/>
        <end position="75"/>
    </location>
</feature>
<evidence type="ECO:0000256" key="1">
    <source>
        <dbReference type="SAM" id="MobiDB-lite"/>
    </source>
</evidence>
<keyword evidence="2" id="KW-0472">Membrane</keyword>
<evidence type="ECO:0000256" key="2">
    <source>
        <dbReference type="SAM" id="Phobius"/>
    </source>
</evidence>
<name>A0ABY7VV59_9BACT</name>
<proteinExistence type="predicted"/>
<accession>A0ABY7VV59</accession>
<feature type="region of interest" description="Disordered" evidence="1">
    <location>
        <begin position="126"/>
        <end position="158"/>
    </location>
</feature>
<gene>
    <name evidence="3" type="ORF">PQO03_20000</name>
</gene>
<evidence type="ECO:0000313" key="4">
    <source>
        <dbReference type="Proteomes" id="UP001214250"/>
    </source>
</evidence>
<feature type="transmembrane region" description="Helical" evidence="2">
    <location>
        <begin position="212"/>
        <end position="230"/>
    </location>
</feature>
<keyword evidence="2" id="KW-1133">Transmembrane helix</keyword>
<organism evidence="3 4">
    <name type="scientific">Lentisphaera profundi</name>
    <dbReference type="NCBI Taxonomy" id="1658616"/>
    <lineage>
        <taxon>Bacteria</taxon>
        <taxon>Pseudomonadati</taxon>
        <taxon>Lentisphaerota</taxon>
        <taxon>Lentisphaeria</taxon>
        <taxon>Lentisphaerales</taxon>
        <taxon>Lentisphaeraceae</taxon>
        <taxon>Lentisphaera</taxon>
    </lineage>
</organism>
<reference evidence="3 4" key="1">
    <citation type="submission" date="2023-02" db="EMBL/GenBank/DDBJ databases">
        <title>Genome sequence of Lentisphaera profundi SAORIC-696.</title>
        <authorList>
            <person name="Kim e."/>
            <person name="Cho J.-C."/>
            <person name="Choi A."/>
            <person name="Kang I."/>
        </authorList>
    </citation>
    <scope>NUCLEOTIDE SEQUENCE [LARGE SCALE GENOMIC DNA]</scope>
    <source>
        <strain evidence="3 4">SAORIC-696</strain>
    </source>
</reference>
<keyword evidence="4" id="KW-1185">Reference proteome</keyword>
<feature type="compositionally biased region" description="Low complexity" evidence="1">
    <location>
        <begin position="15"/>
        <end position="26"/>
    </location>
</feature>
<protein>
    <submittedName>
        <fullName evidence="3">Uncharacterized protein</fullName>
    </submittedName>
</protein>